<dbReference type="Proteomes" id="UP000005824">
    <property type="component" value="Unassembled WGS sequence"/>
</dbReference>
<dbReference type="EMBL" id="ABVL01000013">
    <property type="protein sequence ID" value="EDY18419.1"/>
    <property type="molecule type" value="Genomic_DNA"/>
</dbReference>
<feature type="region of interest" description="Disordered" evidence="1">
    <location>
        <begin position="26"/>
        <end position="56"/>
    </location>
</feature>
<name>B4D5L4_9BACT</name>
<dbReference type="InParanoid" id="B4D5L4"/>
<sequence length="56" mass="6151">MSLRDSLPLRQLNPIDATEMQVKIPLVPKLERSERSNAVCPQGGDGSRPSGPDHQQ</sequence>
<comment type="caution">
    <text evidence="2">The sequence shown here is derived from an EMBL/GenBank/DDBJ whole genome shotgun (WGS) entry which is preliminary data.</text>
</comment>
<organism evidence="2 3">
    <name type="scientific">Chthoniobacter flavus Ellin428</name>
    <dbReference type="NCBI Taxonomy" id="497964"/>
    <lineage>
        <taxon>Bacteria</taxon>
        <taxon>Pseudomonadati</taxon>
        <taxon>Verrucomicrobiota</taxon>
        <taxon>Spartobacteria</taxon>
        <taxon>Chthoniobacterales</taxon>
        <taxon>Chthoniobacteraceae</taxon>
        <taxon>Chthoniobacter</taxon>
    </lineage>
</organism>
<evidence type="ECO:0000313" key="2">
    <source>
        <dbReference type="EMBL" id="EDY18419.1"/>
    </source>
</evidence>
<keyword evidence="3" id="KW-1185">Reference proteome</keyword>
<protein>
    <submittedName>
        <fullName evidence="2">Uncharacterized protein</fullName>
    </submittedName>
</protein>
<evidence type="ECO:0000313" key="3">
    <source>
        <dbReference type="Proteomes" id="UP000005824"/>
    </source>
</evidence>
<reference evidence="2 3" key="1">
    <citation type="journal article" date="2011" name="J. Bacteriol.">
        <title>Genome sequence of Chthoniobacter flavus Ellin428, an aerobic heterotrophic soil bacterium.</title>
        <authorList>
            <person name="Kant R."/>
            <person name="van Passel M.W."/>
            <person name="Palva A."/>
            <person name="Lucas S."/>
            <person name="Lapidus A."/>
            <person name="Glavina Del Rio T."/>
            <person name="Dalin E."/>
            <person name="Tice H."/>
            <person name="Bruce D."/>
            <person name="Goodwin L."/>
            <person name="Pitluck S."/>
            <person name="Larimer F.W."/>
            <person name="Land M.L."/>
            <person name="Hauser L."/>
            <person name="Sangwan P."/>
            <person name="de Vos W.M."/>
            <person name="Janssen P.H."/>
            <person name="Smidt H."/>
        </authorList>
    </citation>
    <scope>NUCLEOTIDE SEQUENCE [LARGE SCALE GENOMIC DNA]</scope>
    <source>
        <strain evidence="2 3">Ellin428</strain>
    </source>
</reference>
<evidence type="ECO:0000256" key="1">
    <source>
        <dbReference type="SAM" id="MobiDB-lite"/>
    </source>
</evidence>
<accession>B4D5L4</accession>
<proteinExistence type="predicted"/>
<gene>
    <name evidence="2" type="ORF">CfE428DRAFT_4203</name>
</gene>
<dbReference type="AlphaFoldDB" id="B4D5L4"/>